<feature type="transmembrane region" description="Helical" evidence="9">
    <location>
        <begin position="121"/>
        <end position="141"/>
    </location>
</feature>
<evidence type="ECO:0000313" key="10">
    <source>
        <dbReference type="EMBL" id="KAA9394856.1"/>
    </source>
</evidence>
<sequence>MTGLASQNSPEVSPQAGRDGHLSFPVPGGAFRVHRRSFIVGLVVTALTLLLALVALGSGDYPLSIPEVLTAAFTDQGFASKIVLEWRLPRVLAAVAFGAALAASGALFQTLTRNPLGSPDVIGFSTGAYTGAIVSITLVGSTFLSESVGVLLGGLITALVVYLLAWRGGVQGFRLIIVGIAVTAALSAVNTYLLLLAQTEVAMAASIWGAGSLSLVGWSDLAPALPALIVLGVLTALVVPPLRQLELGDDAAHAHGVRTEPTRLAVLAVGVALIAITTAISGPIAFIALAAPQIARRITHSPGTPVGAAATVGALLLLAADTAAQHLIPGSVPVGVVTVVIGGVYLVAVLVQEARKQL</sequence>
<dbReference type="EMBL" id="SZWF01000004">
    <property type="protein sequence ID" value="KAA9394856.1"/>
    <property type="molecule type" value="Genomic_DNA"/>
</dbReference>
<evidence type="ECO:0000313" key="11">
    <source>
        <dbReference type="Proteomes" id="UP000325957"/>
    </source>
</evidence>
<reference evidence="10 11" key="1">
    <citation type="submission" date="2019-05" db="EMBL/GenBank/DDBJ databases">
        <title>Kocuria coralli sp. nov., a novel actinobacterium isolated from coral reef seawater.</title>
        <authorList>
            <person name="Li J."/>
        </authorList>
    </citation>
    <scope>NUCLEOTIDE SEQUENCE [LARGE SCALE GENOMIC DNA]</scope>
    <source>
        <strain evidence="10 11">SCSIO 13007</strain>
    </source>
</reference>
<dbReference type="InterPro" id="IPR037294">
    <property type="entry name" value="ABC_BtuC-like"/>
</dbReference>
<keyword evidence="11" id="KW-1185">Reference proteome</keyword>
<evidence type="ECO:0000256" key="1">
    <source>
        <dbReference type="ARBA" id="ARBA00004651"/>
    </source>
</evidence>
<feature type="transmembrane region" description="Helical" evidence="9">
    <location>
        <begin position="147"/>
        <end position="166"/>
    </location>
</feature>
<dbReference type="Gene3D" id="1.10.3470.10">
    <property type="entry name" value="ABC transporter involved in vitamin B12 uptake, BtuC"/>
    <property type="match status" value="1"/>
</dbReference>
<gene>
    <name evidence="10" type="ORF">FCK90_04815</name>
</gene>
<feature type="region of interest" description="Disordered" evidence="8">
    <location>
        <begin position="1"/>
        <end position="20"/>
    </location>
</feature>
<evidence type="ECO:0000256" key="3">
    <source>
        <dbReference type="ARBA" id="ARBA00022448"/>
    </source>
</evidence>
<dbReference type="AlphaFoldDB" id="A0A5J5L1B6"/>
<dbReference type="GO" id="GO:0005886">
    <property type="term" value="C:plasma membrane"/>
    <property type="evidence" value="ECO:0007669"/>
    <property type="project" value="UniProtKB-SubCell"/>
</dbReference>
<dbReference type="Proteomes" id="UP000325957">
    <property type="component" value="Unassembled WGS sequence"/>
</dbReference>
<evidence type="ECO:0000256" key="8">
    <source>
        <dbReference type="SAM" id="MobiDB-lite"/>
    </source>
</evidence>
<evidence type="ECO:0000256" key="5">
    <source>
        <dbReference type="ARBA" id="ARBA00022692"/>
    </source>
</evidence>
<name>A0A5J5L1B6_9MICC</name>
<dbReference type="GO" id="GO:0033214">
    <property type="term" value="P:siderophore-iron import into cell"/>
    <property type="evidence" value="ECO:0007669"/>
    <property type="project" value="TreeGrafter"/>
</dbReference>
<keyword evidence="7 9" id="KW-0472">Membrane</keyword>
<dbReference type="PANTHER" id="PTHR30472">
    <property type="entry name" value="FERRIC ENTEROBACTIN TRANSPORT SYSTEM PERMEASE PROTEIN"/>
    <property type="match status" value="1"/>
</dbReference>
<evidence type="ECO:0000256" key="2">
    <source>
        <dbReference type="ARBA" id="ARBA00007935"/>
    </source>
</evidence>
<dbReference type="SUPFAM" id="SSF81345">
    <property type="entry name" value="ABC transporter involved in vitamin B12 uptake, BtuC"/>
    <property type="match status" value="1"/>
</dbReference>
<protein>
    <submittedName>
        <fullName evidence="10">Iron-enterobactin ABC transporter permease</fullName>
    </submittedName>
</protein>
<accession>A0A5J5L1B6</accession>
<proteinExistence type="inferred from homology"/>
<dbReference type="RefSeq" id="WP_158033167.1">
    <property type="nucleotide sequence ID" value="NZ_ML708613.1"/>
</dbReference>
<evidence type="ECO:0000256" key="9">
    <source>
        <dbReference type="SAM" id="Phobius"/>
    </source>
</evidence>
<evidence type="ECO:0000256" key="7">
    <source>
        <dbReference type="ARBA" id="ARBA00023136"/>
    </source>
</evidence>
<evidence type="ECO:0000256" key="4">
    <source>
        <dbReference type="ARBA" id="ARBA00022475"/>
    </source>
</evidence>
<keyword evidence="5 9" id="KW-0812">Transmembrane</keyword>
<evidence type="ECO:0000256" key="6">
    <source>
        <dbReference type="ARBA" id="ARBA00022989"/>
    </source>
</evidence>
<feature type="compositionally biased region" description="Polar residues" evidence="8">
    <location>
        <begin position="1"/>
        <end position="12"/>
    </location>
</feature>
<comment type="similarity">
    <text evidence="2">Belongs to the binding-protein-dependent transport system permease family. FecCD subfamily.</text>
</comment>
<comment type="subcellular location">
    <subcellularLocation>
        <location evidence="1">Cell membrane</location>
        <topology evidence="1">Multi-pass membrane protein</topology>
    </subcellularLocation>
</comment>
<feature type="transmembrane region" description="Helical" evidence="9">
    <location>
        <begin position="173"/>
        <end position="195"/>
    </location>
</feature>
<dbReference type="PANTHER" id="PTHR30472:SF24">
    <property type="entry name" value="FERRIC ENTEROBACTIN TRANSPORT SYSTEM PERMEASE PROTEIN FEPG"/>
    <property type="match status" value="1"/>
</dbReference>
<dbReference type="CDD" id="cd06550">
    <property type="entry name" value="TM_ABC_iron-siderophores_like"/>
    <property type="match status" value="1"/>
</dbReference>
<feature type="transmembrane region" description="Helical" evidence="9">
    <location>
        <begin position="303"/>
        <end position="320"/>
    </location>
</feature>
<feature type="transmembrane region" description="Helical" evidence="9">
    <location>
        <begin position="38"/>
        <end position="57"/>
    </location>
</feature>
<dbReference type="GO" id="GO:0022857">
    <property type="term" value="F:transmembrane transporter activity"/>
    <property type="evidence" value="ECO:0007669"/>
    <property type="project" value="InterPro"/>
</dbReference>
<dbReference type="Pfam" id="PF01032">
    <property type="entry name" value="FecCD"/>
    <property type="match status" value="1"/>
</dbReference>
<feature type="transmembrane region" description="Helical" evidence="9">
    <location>
        <begin position="225"/>
        <end position="244"/>
    </location>
</feature>
<keyword evidence="6 9" id="KW-1133">Transmembrane helix</keyword>
<organism evidence="10 11">
    <name type="scientific">Kocuria coralli</name>
    <dbReference type="NCBI Taxonomy" id="1461025"/>
    <lineage>
        <taxon>Bacteria</taxon>
        <taxon>Bacillati</taxon>
        <taxon>Actinomycetota</taxon>
        <taxon>Actinomycetes</taxon>
        <taxon>Micrococcales</taxon>
        <taxon>Micrococcaceae</taxon>
        <taxon>Kocuria</taxon>
    </lineage>
</organism>
<feature type="transmembrane region" description="Helical" evidence="9">
    <location>
        <begin position="332"/>
        <end position="351"/>
    </location>
</feature>
<comment type="caution">
    <text evidence="10">The sequence shown here is derived from an EMBL/GenBank/DDBJ whole genome shotgun (WGS) entry which is preliminary data.</text>
</comment>
<feature type="transmembrane region" description="Helical" evidence="9">
    <location>
        <begin position="91"/>
        <end position="109"/>
    </location>
</feature>
<dbReference type="OrthoDB" id="4455417at2"/>
<keyword evidence="4" id="KW-1003">Cell membrane</keyword>
<dbReference type="InterPro" id="IPR000522">
    <property type="entry name" value="ABC_transptr_permease_BtuC"/>
</dbReference>
<keyword evidence="3" id="KW-0813">Transport</keyword>
<feature type="transmembrane region" description="Helical" evidence="9">
    <location>
        <begin position="264"/>
        <end position="291"/>
    </location>
</feature>